<evidence type="ECO:0000256" key="1">
    <source>
        <dbReference type="ARBA" id="ARBA00004751"/>
    </source>
</evidence>
<protein>
    <recommendedName>
        <fullName evidence="3">citrate synthase (unknown stereospecificity)</fullName>
        <ecNumber evidence="3">2.3.3.16</ecNumber>
    </recommendedName>
</protein>
<dbReference type="Pfam" id="PF00285">
    <property type="entry name" value="Citrate_synt"/>
    <property type="match status" value="1"/>
</dbReference>
<reference evidence="5 6" key="1">
    <citation type="submission" date="2023-07" db="EMBL/GenBank/DDBJ databases">
        <title>Genomic Encyclopedia of Type Strains, Phase IV (KMG-IV): sequencing the most valuable type-strain genomes for metagenomic binning, comparative biology and taxonomic classification.</title>
        <authorList>
            <person name="Goeker M."/>
        </authorList>
    </citation>
    <scope>NUCLEOTIDE SEQUENCE [LARGE SCALE GENOMIC DNA]</scope>
    <source>
        <strain evidence="5 6">DSM 2457</strain>
    </source>
</reference>
<dbReference type="RefSeq" id="WP_307019672.1">
    <property type="nucleotide sequence ID" value="NZ_JAUSUI010000004.1"/>
</dbReference>
<dbReference type="Gene3D" id="1.10.230.10">
    <property type="entry name" value="Cytochrome P450-Terp, domain 2"/>
    <property type="match status" value="1"/>
</dbReference>
<dbReference type="InterPro" id="IPR016142">
    <property type="entry name" value="Citrate_synth-like_lrg_a-sub"/>
</dbReference>
<evidence type="ECO:0000256" key="4">
    <source>
        <dbReference type="ARBA" id="ARBA00022679"/>
    </source>
</evidence>
<comment type="pathway">
    <text evidence="1">Carbohydrate metabolism; tricarboxylic acid cycle; isocitrate from oxaloacetate: step 1/2.</text>
</comment>
<comment type="similarity">
    <text evidence="2">Belongs to the citrate synthase family.</text>
</comment>
<proteinExistence type="inferred from homology"/>
<name>A0ABU0BD21_9HYPH</name>
<dbReference type="PANTHER" id="PTHR11739:SF4">
    <property type="entry name" value="CITRATE SYNTHASE, PEROXISOMAL"/>
    <property type="match status" value="1"/>
</dbReference>
<dbReference type="InterPro" id="IPR002020">
    <property type="entry name" value="Citrate_synthase"/>
</dbReference>
<keyword evidence="4 5" id="KW-0808">Transferase</keyword>
<evidence type="ECO:0000256" key="2">
    <source>
        <dbReference type="ARBA" id="ARBA00010566"/>
    </source>
</evidence>
<evidence type="ECO:0000313" key="5">
    <source>
        <dbReference type="EMBL" id="MDQ0302947.1"/>
    </source>
</evidence>
<dbReference type="SUPFAM" id="SSF48256">
    <property type="entry name" value="Citrate synthase"/>
    <property type="match status" value="1"/>
</dbReference>
<gene>
    <name evidence="5" type="ORF">J2S75_001977</name>
</gene>
<keyword evidence="6" id="KW-1185">Reference proteome</keyword>
<evidence type="ECO:0000256" key="3">
    <source>
        <dbReference type="ARBA" id="ARBA00012972"/>
    </source>
</evidence>
<dbReference type="EMBL" id="JAUSUI010000004">
    <property type="protein sequence ID" value="MDQ0302947.1"/>
    <property type="molecule type" value="Genomic_DNA"/>
</dbReference>
<dbReference type="Gene3D" id="1.10.580.10">
    <property type="entry name" value="Citrate Synthase, domain 1"/>
    <property type="match status" value="2"/>
</dbReference>
<dbReference type="NCBIfam" id="NF004864">
    <property type="entry name" value="PRK06224.1-1"/>
    <property type="match status" value="1"/>
</dbReference>
<dbReference type="InterPro" id="IPR016143">
    <property type="entry name" value="Citrate_synth-like_sm_a-sub"/>
</dbReference>
<keyword evidence="5" id="KW-0012">Acyltransferase</keyword>
<comment type="caution">
    <text evidence="5">The sequence shown here is derived from an EMBL/GenBank/DDBJ whole genome shotgun (WGS) entry which is preliminary data.</text>
</comment>
<dbReference type="EC" id="2.3.3.16" evidence="3"/>
<evidence type="ECO:0000313" key="6">
    <source>
        <dbReference type="Proteomes" id="UP001224682"/>
    </source>
</evidence>
<accession>A0ABU0BD21</accession>
<dbReference type="InterPro" id="IPR036969">
    <property type="entry name" value="Citrate_synthase_sf"/>
</dbReference>
<dbReference type="PANTHER" id="PTHR11739">
    <property type="entry name" value="CITRATE SYNTHASE"/>
    <property type="match status" value="1"/>
</dbReference>
<sequence>MTTTTAEITTAAPASPEDRLKDWWSTSIVDIEPGRIAFRGYPIEQLIGRIGFAEMVWLMVRGELPSPAQAALLEACLVAGVDHGPQAPSIAIARMAMTCGVDINNAMASATNVLGDVHGGAGQAALELYLAIDARQRAGAPLAEALEAVLRPLIAARQPLPGFGHRFHPVDPRAPRLIALAREAVAAGTIGGAFVTIGLGVEDWLAAAKNKRLTVNIDGVTAVIFAELGFSPMLARGLFILSRSVGIMAHAHEQAQQGGRIKGPTPPAFGYRYAGPGRRSLTEPD</sequence>
<dbReference type="CDD" id="cd06100">
    <property type="entry name" value="CCL_ACL-C"/>
    <property type="match status" value="1"/>
</dbReference>
<organism evidence="5 6">
    <name type="scientific">Ancylobacter polymorphus</name>
    <dbReference type="NCBI Taxonomy" id="223390"/>
    <lineage>
        <taxon>Bacteria</taxon>
        <taxon>Pseudomonadati</taxon>
        <taxon>Pseudomonadota</taxon>
        <taxon>Alphaproteobacteria</taxon>
        <taxon>Hyphomicrobiales</taxon>
        <taxon>Xanthobacteraceae</taxon>
        <taxon>Ancylobacter</taxon>
    </lineage>
</organism>
<dbReference type="Proteomes" id="UP001224682">
    <property type="component" value="Unassembled WGS sequence"/>
</dbReference>
<dbReference type="GO" id="GO:0036440">
    <property type="term" value="F:citrate synthase activity"/>
    <property type="evidence" value="ECO:0007669"/>
    <property type="project" value="UniProtKB-EC"/>
</dbReference>